<dbReference type="CDD" id="cd06225">
    <property type="entry name" value="HAMP"/>
    <property type="match status" value="1"/>
</dbReference>
<keyword evidence="9" id="KW-0902">Two-component regulatory system</keyword>
<dbReference type="PANTHER" id="PTHR43304">
    <property type="entry name" value="PHYTOCHROME-LIKE PROTEIN CPH1"/>
    <property type="match status" value="1"/>
</dbReference>
<dbReference type="InterPro" id="IPR036097">
    <property type="entry name" value="HisK_dim/P_sf"/>
</dbReference>
<dbReference type="SUPFAM" id="SSF47384">
    <property type="entry name" value="Homodimeric domain of signal transducing histidine kinase"/>
    <property type="match status" value="1"/>
</dbReference>
<comment type="caution">
    <text evidence="13">The sequence shown here is derived from an EMBL/GenBank/DDBJ whole genome shotgun (WGS) entry which is preliminary data.</text>
</comment>
<dbReference type="Proteomes" id="UP000540568">
    <property type="component" value="Unassembled WGS sequence"/>
</dbReference>
<comment type="subcellular location">
    <subcellularLocation>
        <location evidence="2">Cell membrane</location>
    </subcellularLocation>
</comment>
<accession>A0A7W3J6F6</accession>
<keyword evidence="14" id="KW-1185">Reference proteome</keyword>
<comment type="catalytic activity">
    <reaction evidence="1">
        <text>ATP + protein L-histidine = ADP + protein N-phospho-L-histidine.</text>
        <dbReference type="EC" id="2.7.13.3"/>
    </reaction>
</comment>
<evidence type="ECO:0000256" key="4">
    <source>
        <dbReference type="ARBA" id="ARBA00022553"/>
    </source>
</evidence>
<dbReference type="SUPFAM" id="SSF55874">
    <property type="entry name" value="ATPase domain of HSP90 chaperone/DNA topoisomerase II/histidine kinase"/>
    <property type="match status" value="1"/>
</dbReference>
<dbReference type="SMART" id="SM00387">
    <property type="entry name" value="HATPase_c"/>
    <property type="match status" value="1"/>
</dbReference>
<evidence type="ECO:0000259" key="11">
    <source>
        <dbReference type="PROSITE" id="PS50109"/>
    </source>
</evidence>
<keyword evidence="10" id="KW-0472">Membrane</keyword>
<gene>
    <name evidence="13" type="ORF">FHX71_000951</name>
</gene>
<feature type="transmembrane region" description="Helical" evidence="10">
    <location>
        <begin position="203"/>
        <end position="226"/>
    </location>
</feature>
<feature type="domain" description="HAMP" evidence="12">
    <location>
        <begin position="228"/>
        <end position="280"/>
    </location>
</feature>
<dbReference type="InterPro" id="IPR005467">
    <property type="entry name" value="His_kinase_dom"/>
</dbReference>
<evidence type="ECO:0000256" key="8">
    <source>
        <dbReference type="ARBA" id="ARBA00022989"/>
    </source>
</evidence>
<dbReference type="Gene3D" id="6.10.340.10">
    <property type="match status" value="1"/>
</dbReference>
<evidence type="ECO:0000256" key="3">
    <source>
        <dbReference type="ARBA" id="ARBA00012438"/>
    </source>
</evidence>
<sequence>MTLVPDEHRFTGVSMRRRLARLLGAVAAMLVLALAVAVLALVQSRGLDARADGPYYRALVDGERASLALADADSSLRAYRATCDEAALEPWTRAVGSSGRIMLLADVERRALAKDAEVAQAYEEAVRLTDRWFDEYAEPVVAAVEAAPAGQMDCRMALLATAPPSAEGDALYDAANTAVVRYLAELGAQRDAIVETRTVWERLLLGAVATLVLVVVLMGTMMWLALESWVIRPLTELTAAVRVVSSGVLGREIRPAGTGEVALLAMHVETMRRELVHQVEEIRLSHQEVENAHTLLSEQARELERSNRDLEQFAYVASHDLQEPLRKVASFTQLLQKRYGGTLDERADQYIEFAVDGAKRMQRLIQDLLSFSRVGRTGVPREDVELEGVLTAALSELSERIEESGAEIVHDPMPVVHGERALLQQIFVNLIGNSVKFRDPERTPNVRIEVRSMRAHWEISVVDNGIGIDAQYAERVFVIFQRLHSREQYAGTGIGLSLVKRIVEYHKGRIWIEPADGGGTIVRFTLARRQGQPGTGRLSTERAQSTTLQ</sequence>
<keyword evidence="4" id="KW-0597">Phosphoprotein</keyword>
<dbReference type="InterPro" id="IPR052162">
    <property type="entry name" value="Sensor_kinase/Photoreceptor"/>
</dbReference>
<dbReference type="InterPro" id="IPR003594">
    <property type="entry name" value="HATPase_dom"/>
</dbReference>
<reference evidence="13 14" key="1">
    <citation type="submission" date="2020-07" db="EMBL/GenBank/DDBJ databases">
        <title>Sequencing the genomes of 1000 actinobacteria strains.</title>
        <authorList>
            <person name="Klenk H.-P."/>
        </authorList>
    </citation>
    <scope>NUCLEOTIDE SEQUENCE [LARGE SCALE GENOMIC DNA]</scope>
    <source>
        <strain evidence="13 14">DSM 44121</strain>
    </source>
</reference>
<dbReference type="EMBL" id="JACGWV010000001">
    <property type="protein sequence ID" value="MBA8807009.1"/>
    <property type="molecule type" value="Genomic_DNA"/>
</dbReference>
<dbReference type="SMART" id="SM00304">
    <property type="entry name" value="HAMP"/>
    <property type="match status" value="1"/>
</dbReference>
<evidence type="ECO:0000256" key="10">
    <source>
        <dbReference type="SAM" id="Phobius"/>
    </source>
</evidence>
<dbReference type="AlphaFoldDB" id="A0A7W3J6F6"/>
<evidence type="ECO:0000313" key="13">
    <source>
        <dbReference type="EMBL" id="MBA8807009.1"/>
    </source>
</evidence>
<dbReference type="RefSeq" id="WP_182614650.1">
    <property type="nucleotide sequence ID" value="NZ_BAAATF010000002.1"/>
</dbReference>
<dbReference type="Pfam" id="PF02518">
    <property type="entry name" value="HATPase_c"/>
    <property type="match status" value="1"/>
</dbReference>
<dbReference type="InterPro" id="IPR036890">
    <property type="entry name" value="HATPase_C_sf"/>
</dbReference>
<dbReference type="EC" id="2.7.13.3" evidence="3"/>
<proteinExistence type="predicted"/>
<dbReference type="GO" id="GO:0005886">
    <property type="term" value="C:plasma membrane"/>
    <property type="evidence" value="ECO:0007669"/>
    <property type="project" value="UniProtKB-SubCell"/>
</dbReference>
<evidence type="ECO:0000256" key="2">
    <source>
        <dbReference type="ARBA" id="ARBA00004236"/>
    </source>
</evidence>
<dbReference type="InterPro" id="IPR003661">
    <property type="entry name" value="HisK_dim/P_dom"/>
</dbReference>
<dbReference type="Gene3D" id="1.10.287.130">
    <property type="match status" value="1"/>
</dbReference>
<keyword evidence="5" id="KW-0808">Transferase</keyword>
<dbReference type="FunFam" id="3.30.565.10:FF:000006">
    <property type="entry name" value="Sensor histidine kinase WalK"/>
    <property type="match status" value="1"/>
</dbReference>
<dbReference type="SUPFAM" id="SSF158472">
    <property type="entry name" value="HAMP domain-like"/>
    <property type="match status" value="1"/>
</dbReference>
<protein>
    <recommendedName>
        <fullName evidence="3">histidine kinase</fullName>
        <ecNumber evidence="3">2.7.13.3</ecNumber>
    </recommendedName>
</protein>
<dbReference type="PROSITE" id="PS50109">
    <property type="entry name" value="HIS_KIN"/>
    <property type="match status" value="1"/>
</dbReference>
<feature type="transmembrane region" description="Helical" evidence="10">
    <location>
        <begin position="20"/>
        <end position="42"/>
    </location>
</feature>
<dbReference type="Pfam" id="PF00512">
    <property type="entry name" value="HisKA"/>
    <property type="match status" value="1"/>
</dbReference>
<evidence type="ECO:0000256" key="1">
    <source>
        <dbReference type="ARBA" id="ARBA00000085"/>
    </source>
</evidence>
<dbReference type="GO" id="GO:0000155">
    <property type="term" value="F:phosphorelay sensor kinase activity"/>
    <property type="evidence" value="ECO:0007669"/>
    <property type="project" value="InterPro"/>
</dbReference>
<evidence type="ECO:0000256" key="5">
    <source>
        <dbReference type="ARBA" id="ARBA00022679"/>
    </source>
</evidence>
<evidence type="ECO:0000259" key="12">
    <source>
        <dbReference type="PROSITE" id="PS50885"/>
    </source>
</evidence>
<dbReference type="PRINTS" id="PR00344">
    <property type="entry name" value="BCTRLSENSOR"/>
</dbReference>
<dbReference type="Gene3D" id="3.30.565.10">
    <property type="entry name" value="Histidine kinase-like ATPase, C-terminal domain"/>
    <property type="match status" value="1"/>
</dbReference>
<dbReference type="PANTHER" id="PTHR43304:SF1">
    <property type="entry name" value="PAC DOMAIN-CONTAINING PROTEIN"/>
    <property type="match status" value="1"/>
</dbReference>
<dbReference type="PROSITE" id="PS50885">
    <property type="entry name" value="HAMP"/>
    <property type="match status" value="1"/>
</dbReference>
<evidence type="ECO:0000313" key="14">
    <source>
        <dbReference type="Proteomes" id="UP000540568"/>
    </source>
</evidence>
<keyword evidence="6 10" id="KW-0812">Transmembrane</keyword>
<dbReference type="CDD" id="cd00082">
    <property type="entry name" value="HisKA"/>
    <property type="match status" value="1"/>
</dbReference>
<evidence type="ECO:0000256" key="7">
    <source>
        <dbReference type="ARBA" id="ARBA00022777"/>
    </source>
</evidence>
<evidence type="ECO:0000256" key="6">
    <source>
        <dbReference type="ARBA" id="ARBA00022692"/>
    </source>
</evidence>
<organism evidence="13 14">
    <name type="scientific">Promicromonospora sukumoe</name>
    <dbReference type="NCBI Taxonomy" id="88382"/>
    <lineage>
        <taxon>Bacteria</taxon>
        <taxon>Bacillati</taxon>
        <taxon>Actinomycetota</taxon>
        <taxon>Actinomycetes</taxon>
        <taxon>Micrococcales</taxon>
        <taxon>Promicromonosporaceae</taxon>
        <taxon>Promicromonospora</taxon>
    </lineage>
</organism>
<evidence type="ECO:0000256" key="9">
    <source>
        <dbReference type="ARBA" id="ARBA00023012"/>
    </source>
</evidence>
<name>A0A7W3J6F6_9MICO</name>
<feature type="domain" description="Histidine kinase" evidence="11">
    <location>
        <begin position="316"/>
        <end position="530"/>
    </location>
</feature>
<dbReference type="Pfam" id="PF00672">
    <property type="entry name" value="HAMP"/>
    <property type="match status" value="1"/>
</dbReference>
<dbReference type="SMART" id="SM00388">
    <property type="entry name" value="HisKA"/>
    <property type="match status" value="1"/>
</dbReference>
<dbReference type="InterPro" id="IPR003660">
    <property type="entry name" value="HAMP_dom"/>
</dbReference>
<keyword evidence="8 10" id="KW-1133">Transmembrane helix</keyword>
<keyword evidence="7 13" id="KW-0418">Kinase</keyword>
<dbReference type="InterPro" id="IPR004358">
    <property type="entry name" value="Sig_transdc_His_kin-like_C"/>
</dbReference>